<accession>A0A9P9IQX3</accession>
<organism evidence="2 3">
    <name type="scientific">Dactylonectria estremocensis</name>
    <dbReference type="NCBI Taxonomy" id="1079267"/>
    <lineage>
        <taxon>Eukaryota</taxon>
        <taxon>Fungi</taxon>
        <taxon>Dikarya</taxon>
        <taxon>Ascomycota</taxon>
        <taxon>Pezizomycotina</taxon>
        <taxon>Sordariomycetes</taxon>
        <taxon>Hypocreomycetidae</taxon>
        <taxon>Hypocreales</taxon>
        <taxon>Nectriaceae</taxon>
        <taxon>Dactylonectria</taxon>
    </lineage>
</organism>
<comment type="caution">
    <text evidence="2">The sequence shown here is derived from an EMBL/GenBank/DDBJ whole genome shotgun (WGS) entry which is preliminary data.</text>
</comment>
<proteinExistence type="predicted"/>
<feature type="non-terminal residue" evidence="2">
    <location>
        <position position="471"/>
    </location>
</feature>
<name>A0A9P9IQX3_9HYPO</name>
<gene>
    <name evidence="2" type="ORF">B0J13DRAFT_483461</name>
</gene>
<dbReference type="InterPro" id="IPR023213">
    <property type="entry name" value="CAT-like_dom_sf"/>
</dbReference>
<reference evidence="2" key="1">
    <citation type="journal article" date="2021" name="Nat. Commun.">
        <title>Genetic determinants of endophytism in the Arabidopsis root mycobiome.</title>
        <authorList>
            <person name="Mesny F."/>
            <person name="Miyauchi S."/>
            <person name="Thiergart T."/>
            <person name="Pickel B."/>
            <person name="Atanasova L."/>
            <person name="Karlsson M."/>
            <person name="Huettel B."/>
            <person name="Barry K.W."/>
            <person name="Haridas S."/>
            <person name="Chen C."/>
            <person name="Bauer D."/>
            <person name="Andreopoulos W."/>
            <person name="Pangilinan J."/>
            <person name="LaButti K."/>
            <person name="Riley R."/>
            <person name="Lipzen A."/>
            <person name="Clum A."/>
            <person name="Drula E."/>
            <person name="Henrissat B."/>
            <person name="Kohler A."/>
            <person name="Grigoriev I.V."/>
            <person name="Martin F.M."/>
            <person name="Hacquard S."/>
        </authorList>
    </citation>
    <scope>NUCLEOTIDE SEQUENCE</scope>
    <source>
        <strain evidence="2">MPI-CAGE-AT-0021</strain>
    </source>
</reference>
<dbReference type="GO" id="GO:0016740">
    <property type="term" value="F:transferase activity"/>
    <property type="evidence" value="ECO:0007669"/>
    <property type="project" value="UniProtKB-KW"/>
</dbReference>
<dbReference type="EMBL" id="JAGMUU010000022">
    <property type="protein sequence ID" value="KAH7127955.1"/>
    <property type="molecule type" value="Genomic_DNA"/>
</dbReference>
<evidence type="ECO:0000313" key="3">
    <source>
        <dbReference type="Proteomes" id="UP000717696"/>
    </source>
</evidence>
<dbReference type="Gene3D" id="3.30.559.10">
    <property type="entry name" value="Chloramphenicol acetyltransferase-like domain"/>
    <property type="match status" value="2"/>
</dbReference>
<keyword evidence="1 2" id="KW-0808">Transferase</keyword>
<dbReference type="AlphaFoldDB" id="A0A9P9IQX3"/>
<evidence type="ECO:0000256" key="1">
    <source>
        <dbReference type="ARBA" id="ARBA00022679"/>
    </source>
</evidence>
<dbReference type="Proteomes" id="UP000717696">
    <property type="component" value="Unassembled WGS sequence"/>
</dbReference>
<evidence type="ECO:0000313" key="2">
    <source>
        <dbReference type="EMBL" id="KAH7127955.1"/>
    </source>
</evidence>
<dbReference type="PANTHER" id="PTHR31896:SF64">
    <property type="entry name" value="TRICHOTHECENE 3-O-ACETYLTRANSFERASE"/>
    <property type="match status" value="1"/>
</dbReference>
<dbReference type="PANTHER" id="PTHR31896">
    <property type="entry name" value="FAMILY REGULATORY PROTEIN, PUTATIVE (AFU_ORTHOLOGUE AFUA_3G14730)-RELATED"/>
    <property type="match status" value="1"/>
</dbReference>
<keyword evidence="3" id="KW-1185">Reference proteome</keyword>
<dbReference type="Pfam" id="PF02458">
    <property type="entry name" value="Transferase"/>
    <property type="match status" value="1"/>
</dbReference>
<sequence length="471" mass="50245">MSQKNHVKSPLGLISEQSADFTTLAQHGLPESPFVQKLTSLDMNMPRLYGARWVLCFPLQPSADTAQVYQDLQVGLAHTIKSIPWIAGTVAPEEGQDPKHNRIQVVDSSIGVKFPSCDLTGTLPSYEELKKENFPLSKLSAAQLGPIGVFAEGPPPVMAAQANFIQGGLLLTVGVHHAVCDASALDTIVGTWSVNTAAASGSGSFTTYDAESNDRSPLMTGTPGAQLEHFSEYRLAPSADSSMPQMPAGFQMPAMATRVFRFSPEGLAGVKSAATAFSTHDALCAFIWRHMTLARNIPGSSPTGDETSALAFGVNIRRRTSPPLTPTYLGNASMASMTSRLLVSSLTADTGLSYAAAAIRKSLNSFNGPSRVPLTIGLLNSRPDATDFKLAYNAFLGPDIVTTSWADLLVYQADWGALGAVECFRTPGDGADGVIIIYPRLEDGGLEVTVGLELRAMERLYKDEQFNTVAQ</sequence>
<dbReference type="InterPro" id="IPR051283">
    <property type="entry name" value="Sec_Metabolite_Acyltrans"/>
</dbReference>
<protein>
    <submittedName>
        <fullName evidence="2">Transferase</fullName>
    </submittedName>
</protein>
<dbReference type="OrthoDB" id="1862401at2759"/>